<organism evidence="1 2">
    <name type="scientific">Sphingomonas aracearum</name>
    <dbReference type="NCBI Taxonomy" id="2283317"/>
    <lineage>
        <taxon>Bacteria</taxon>
        <taxon>Pseudomonadati</taxon>
        <taxon>Pseudomonadota</taxon>
        <taxon>Alphaproteobacteria</taxon>
        <taxon>Sphingomonadales</taxon>
        <taxon>Sphingomonadaceae</taxon>
        <taxon>Sphingomonas</taxon>
    </lineage>
</organism>
<name>A0A369W3U5_9SPHN</name>
<dbReference type="EMBL" id="QQNB01000001">
    <property type="protein sequence ID" value="RDE06731.1"/>
    <property type="molecule type" value="Genomic_DNA"/>
</dbReference>
<evidence type="ECO:0000313" key="2">
    <source>
        <dbReference type="Proteomes" id="UP000253918"/>
    </source>
</evidence>
<protein>
    <submittedName>
        <fullName evidence="1">Uncharacterized protein</fullName>
    </submittedName>
</protein>
<reference evidence="1 2" key="1">
    <citation type="submission" date="2018-07" db="EMBL/GenBank/DDBJ databases">
        <title>a novel species of Sphingomonas isolated from the rhizosphere soil of Araceae plant.</title>
        <authorList>
            <person name="Zhiyong W."/>
            <person name="Qinglan Z."/>
            <person name="Zhiwei F."/>
            <person name="Ding X."/>
            <person name="Gejiao W."/>
            <person name="Shixue Z."/>
        </authorList>
    </citation>
    <scope>NUCLEOTIDE SEQUENCE [LARGE SCALE GENOMIC DNA]</scope>
    <source>
        <strain evidence="1 2">WZY 27</strain>
    </source>
</reference>
<keyword evidence="2" id="KW-1185">Reference proteome</keyword>
<dbReference type="AlphaFoldDB" id="A0A369W3U5"/>
<proteinExistence type="predicted"/>
<dbReference type="Proteomes" id="UP000253918">
    <property type="component" value="Unassembled WGS sequence"/>
</dbReference>
<evidence type="ECO:0000313" key="1">
    <source>
        <dbReference type="EMBL" id="RDE06731.1"/>
    </source>
</evidence>
<sequence length="83" mass="8790">MPAQRASGEEPRRRVPAGPGVVAFAGPQGAGCVPILGNDAWVERAFPLPVRTVPATAEDRRNGKHGYLAVLISVIAAQLQIRH</sequence>
<accession>A0A369W3U5</accession>
<comment type="caution">
    <text evidence="1">The sequence shown here is derived from an EMBL/GenBank/DDBJ whole genome shotgun (WGS) entry which is preliminary data.</text>
</comment>
<gene>
    <name evidence="1" type="ORF">DVW87_03270</name>
</gene>